<comment type="caution">
    <text evidence="1">The sequence shown here is derived from an EMBL/GenBank/DDBJ whole genome shotgun (WGS) entry which is preliminary data.</text>
</comment>
<keyword evidence="2" id="KW-1185">Reference proteome</keyword>
<dbReference type="OrthoDB" id="7535177at2"/>
<dbReference type="AlphaFoldDB" id="A0A0B2BZT4"/>
<evidence type="ECO:0000313" key="1">
    <source>
        <dbReference type="EMBL" id="KHL25542.1"/>
    </source>
</evidence>
<reference evidence="1 2" key="1">
    <citation type="submission" date="2014-11" db="EMBL/GenBank/DDBJ databases">
        <title>Draft genome sequence of Kirrobacter mercurialis.</title>
        <authorList>
            <person name="Coil D.A."/>
            <person name="Eisen J.A."/>
        </authorList>
    </citation>
    <scope>NUCLEOTIDE SEQUENCE [LARGE SCALE GENOMIC DNA]</scope>
    <source>
        <strain evidence="1 2">Coronado</strain>
    </source>
</reference>
<gene>
    <name evidence="1" type="ORF">PK98_02370</name>
</gene>
<sequence>MAEVATIVASRAPDLAQLDVALAKLPRPTPLRGMVQPVRAGLLAQARQPAPAVLAVEEALRLLPDHPQSKLTAVSIFTFSGAPTRAADLWLQASREAPAAAQRTSSYLIDALLDRLRRIGDHERADRVGAPLSEIGYTVTKASDWSGSALARTRQAVRSGQQAEALQAVTAIGSPGHMMTLYVDRRYEALWPRIAEWADAGPCINREAIV</sequence>
<evidence type="ECO:0000313" key="2">
    <source>
        <dbReference type="Proteomes" id="UP000030988"/>
    </source>
</evidence>
<name>A0A0B2BZT4_9SPHN</name>
<organism evidence="1 2">
    <name type="scientific">Croceibacterium mercuriale</name>
    <dbReference type="NCBI Taxonomy" id="1572751"/>
    <lineage>
        <taxon>Bacteria</taxon>
        <taxon>Pseudomonadati</taxon>
        <taxon>Pseudomonadota</taxon>
        <taxon>Alphaproteobacteria</taxon>
        <taxon>Sphingomonadales</taxon>
        <taxon>Erythrobacteraceae</taxon>
        <taxon>Croceibacterium</taxon>
    </lineage>
</organism>
<proteinExistence type="predicted"/>
<dbReference type="EMBL" id="JTDN01000001">
    <property type="protein sequence ID" value="KHL25542.1"/>
    <property type="molecule type" value="Genomic_DNA"/>
</dbReference>
<accession>A0A0B2BZT4</accession>
<dbReference type="Proteomes" id="UP000030988">
    <property type="component" value="Unassembled WGS sequence"/>
</dbReference>
<protein>
    <submittedName>
        <fullName evidence="1">Uncharacterized protein</fullName>
    </submittedName>
</protein>
<dbReference type="RefSeq" id="WP_039093996.1">
    <property type="nucleotide sequence ID" value="NZ_JTDN01000001.1"/>
</dbReference>